<dbReference type="InterPro" id="IPR038883">
    <property type="entry name" value="AN11006-like"/>
</dbReference>
<organism evidence="1 2">
    <name type="scientific">Alectoria fallacina</name>
    <dbReference type="NCBI Taxonomy" id="1903189"/>
    <lineage>
        <taxon>Eukaryota</taxon>
        <taxon>Fungi</taxon>
        <taxon>Dikarya</taxon>
        <taxon>Ascomycota</taxon>
        <taxon>Pezizomycotina</taxon>
        <taxon>Lecanoromycetes</taxon>
        <taxon>OSLEUM clade</taxon>
        <taxon>Lecanoromycetidae</taxon>
        <taxon>Lecanorales</taxon>
        <taxon>Lecanorineae</taxon>
        <taxon>Parmeliaceae</taxon>
        <taxon>Alectoria</taxon>
    </lineage>
</organism>
<accession>A0A8H3IAC6</accession>
<proteinExistence type="predicted"/>
<protein>
    <submittedName>
        <fullName evidence="1">Uncharacterized protein</fullName>
    </submittedName>
</protein>
<dbReference type="InterPro" id="IPR011990">
    <property type="entry name" value="TPR-like_helical_dom_sf"/>
</dbReference>
<dbReference type="PANTHER" id="PTHR42085">
    <property type="entry name" value="F-BOX DOMAIN-CONTAINING PROTEIN"/>
    <property type="match status" value="1"/>
</dbReference>
<dbReference type="EMBL" id="CAJPDR010000139">
    <property type="protein sequence ID" value="CAF9920797.1"/>
    <property type="molecule type" value="Genomic_DNA"/>
</dbReference>
<sequence length="417" mass="47806">MDPKIPKMENRDIQTAPFLKRLPIEVRIEVYRNLLSTQYTKNFSISKQFPVHAKLWPGHAYHLDPTILRTCRQVHSEASTVLYHENLLVRVRSTHKNIRSLMNIKGIPYFLEGRKAETFKHCAMSVDFDRLNTAHRVKSQEDKPCYVIASNDLQLLCQSLLISHTVINSIFWYYQFRITIHRMFDDMLSSNPVQTSPQRRLLEPLTVLHSVAYFEITGPANTEYCASIAAQVSRIAPTVGKCFDKTMKLSHKGHTCVRQNDLKGAVKFYRMAFAQLISTCLRRHLVGTDWTAFQPGLQGAIIDTYLILLADLAFLHYTLDELDDAHLWAYQATKSDLRSSRMRRQNLGAKLVYLKAMASARLGKHAQAIDELCQGLKFVTREAYKDRQLVAVRREVRYQIKGLGGITVLKAMGIGHL</sequence>
<name>A0A8H3IAC6_9LECA</name>
<dbReference type="PANTHER" id="PTHR42085:SF1">
    <property type="entry name" value="F-BOX DOMAIN-CONTAINING PROTEIN"/>
    <property type="match status" value="1"/>
</dbReference>
<keyword evidence="2" id="KW-1185">Reference proteome</keyword>
<reference evidence="1" key="1">
    <citation type="submission" date="2021-03" db="EMBL/GenBank/DDBJ databases">
        <authorList>
            <person name="Tagirdzhanova G."/>
        </authorList>
    </citation>
    <scope>NUCLEOTIDE SEQUENCE</scope>
</reference>
<dbReference type="AlphaFoldDB" id="A0A8H3IAC6"/>
<comment type="caution">
    <text evidence="1">The sequence shown here is derived from an EMBL/GenBank/DDBJ whole genome shotgun (WGS) entry which is preliminary data.</text>
</comment>
<gene>
    <name evidence="1" type="ORF">ALECFALPRED_001625</name>
</gene>
<dbReference type="Proteomes" id="UP000664203">
    <property type="component" value="Unassembled WGS sequence"/>
</dbReference>
<evidence type="ECO:0000313" key="1">
    <source>
        <dbReference type="EMBL" id="CAF9920797.1"/>
    </source>
</evidence>
<evidence type="ECO:0000313" key="2">
    <source>
        <dbReference type="Proteomes" id="UP000664203"/>
    </source>
</evidence>
<dbReference type="Gene3D" id="1.25.40.10">
    <property type="entry name" value="Tetratricopeptide repeat domain"/>
    <property type="match status" value="1"/>
</dbReference>
<dbReference type="OrthoDB" id="62952at2759"/>
<dbReference type="SUPFAM" id="SSF48452">
    <property type="entry name" value="TPR-like"/>
    <property type="match status" value="1"/>
</dbReference>